<accession>A0ABU2WPS8</accession>
<dbReference type="InterPro" id="IPR004680">
    <property type="entry name" value="Cit_transptr-like_dom"/>
</dbReference>
<feature type="transmembrane region" description="Helical" evidence="6">
    <location>
        <begin position="340"/>
        <end position="359"/>
    </location>
</feature>
<dbReference type="PANTHER" id="PTHR10283:SF92">
    <property type="entry name" value="LOW-AFFINITY PHOSPHATE TRANSPORTER PHO91"/>
    <property type="match status" value="1"/>
</dbReference>
<sequence>MKQKLKLFACFAPALAIWLWPSLPLEPLQQRTLGIFVAAALLWVLEPVPVHATSILIIALLLFGVSDQSPWSTPQSPPYAEVMASLASPVIVLFLGGFSLAIAAERTGVDQMLARRMMRPFAGNPVSMLWGVVLITALFSMFLSNTATTILMLSMIGSLTRGAPLPAVFVLSIAVAANLGGIGTPIGTPPNAIALQYLSDQGTRVSFAKWMLFALPMVAALLYVAVRVVRHYHPLPALVLDLDTAQTKLDTKGRIVLATLLVTALMWLTTDLHGLNAYVVAVFPIAVFSMSGLLGREELRRIDWGVIWLVAGGIALGRATETTGLASRLIELALPENLPLLALAPMLLLIAWIFANFMSNTATANLLMPLAAAIGGEGTAWILVVVAVGTSLGMMFPISTPPNALVYATGCIRSRDLLKVGAAVGVAGLIMVLVWLLPLTRLLL</sequence>
<dbReference type="PANTHER" id="PTHR10283">
    <property type="entry name" value="SOLUTE CARRIER FAMILY 13 MEMBER"/>
    <property type="match status" value="1"/>
</dbReference>
<proteinExistence type="predicted"/>
<feature type="transmembrane region" description="Helical" evidence="6">
    <location>
        <begin position="34"/>
        <end position="63"/>
    </location>
</feature>
<organism evidence="8 9">
    <name type="scientific">Banduia mediterranea</name>
    <dbReference type="NCBI Taxonomy" id="3075609"/>
    <lineage>
        <taxon>Bacteria</taxon>
        <taxon>Pseudomonadati</taxon>
        <taxon>Pseudomonadota</taxon>
        <taxon>Gammaproteobacteria</taxon>
        <taxon>Nevskiales</taxon>
        <taxon>Algiphilaceae</taxon>
        <taxon>Banduia</taxon>
    </lineage>
</organism>
<keyword evidence="5 6" id="KW-0472">Membrane</keyword>
<comment type="subcellular location">
    <subcellularLocation>
        <location evidence="1">Membrane</location>
        <topology evidence="1">Multi-pass membrane protein</topology>
    </subcellularLocation>
</comment>
<evidence type="ECO:0000256" key="6">
    <source>
        <dbReference type="SAM" id="Phobius"/>
    </source>
</evidence>
<evidence type="ECO:0000259" key="7">
    <source>
        <dbReference type="Pfam" id="PF03600"/>
    </source>
</evidence>
<evidence type="ECO:0000256" key="5">
    <source>
        <dbReference type="ARBA" id="ARBA00023136"/>
    </source>
</evidence>
<comment type="caution">
    <text evidence="8">The sequence shown here is derived from an EMBL/GenBank/DDBJ whole genome shotgun (WGS) entry which is preliminary data.</text>
</comment>
<gene>
    <name evidence="8" type="ORF">RM530_17170</name>
</gene>
<feature type="domain" description="Citrate transporter-like" evidence="7">
    <location>
        <begin position="41"/>
        <end position="389"/>
    </location>
</feature>
<evidence type="ECO:0000256" key="2">
    <source>
        <dbReference type="ARBA" id="ARBA00022448"/>
    </source>
</evidence>
<protein>
    <submittedName>
        <fullName evidence="8">DASS family sodium-coupled anion symporter</fullName>
    </submittedName>
</protein>
<dbReference type="NCBIfam" id="TIGR00785">
    <property type="entry name" value="dass"/>
    <property type="match status" value="1"/>
</dbReference>
<evidence type="ECO:0000313" key="9">
    <source>
        <dbReference type="Proteomes" id="UP001254608"/>
    </source>
</evidence>
<reference evidence="8 9" key="1">
    <citation type="submission" date="2023-09" db="EMBL/GenBank/DDBJ databases">
        <authorList>
            <person name="Rey-Velasco X."/>
        </authorList>
    </citation>
    <scope>NUCLEOTIDE SEQUENCE [LARGE SCALE GENOMIC DNA]</scope>
    <source>
        <strain evidence="8 9">W345</strain>
    </source>
</reference>
<evidence type="ECO:0000313" key="8">
    <source>
        <dbReference type="EMBL" id="MDT0499077.1"/>
    </source>
</evidence>
<keyword evidence="4 6" id="KW-1133">Transmembrane helix</keyword>
<dbReference type="Proteomes" id="UP001254608">
    <property type="component" value="Unassembled WGS sequence"/>
</dbReference>
<evidence type="ECO:0000256" key="4">
    <source>
        <dbReference type="ARBA" id="ARBA00022989"/>
    </source>
</evidence>
<dbReference type="RefSeq" id="WP_311366510.1">
    <property type="nucleotide sequence ID" value="NZ_JAVRIC010000035.1"/>
</dbReference>
<dbReference type="InterPro" id="IPR001898">
    <property type="entry name" value="SLC13A/DASS"/>
</dbReference>
<keyword evidence="3 6" id="KW-0812">Transmembrane</keyword>
<dbReference type="EMBL" id="JAVRIC010000035">
    <property type="protein sequence ID" value="MDT0499077.1"/>
    <property type="molecule type" value="Genomic_DNA"/>
</dbReference>
<keyword evidence="9" id="KW-1185">Reference proteome</keyword>
<keyword evidence="2" id="KW-0813">Transport</keyword>
<feature type="transmembrane region" description="Helical" evidence="6">
    <location>
        <begin position="380"/>
        <end position="400"/>
    </location>
</feature>
<feature type="transmembrane region" description="Helical" evidence="6">
    <location>
        <begin position="420"/>
        <end position="439"/>
    </location>
</feature>
<feature type="transmembrane region" description="Helical" evidence="6">
    <location>
        <begin position="84"/>
        <end position="104"/>
    </location>
</feature>
<dbReference type="Pfam" id="PF03600">
    <property type="entry name" value="CitMHS"/>
    <property type="match status" value="1"/>
</dbReference>
<feature type="transmembrane region" description="Helical" evidence="6">
    <location>
        <begin position="275"/>
        <end position="295"/>
    </location>
</feature>
<evidence type="ECO:0000256" key="3">
    <source>
        <dbReference type="ARBA" id="ARBA00022692"/>
    </source>
</evidence>
<evidence type="ECO:0000256" key="1">
    <source>
        <dbReference type="ARBA" id="ARBA00004141"/>
    </source>
</evidence>
<feature type="transmembrane region" description="Helical" evidence="6">
    <location>
        <begin position="128"/>
        <end position="153"/>
    </location>
</feature>
<name>A0ABU2WPS8_9GAMM</name>
<feature type="transmembrane region" description="Helical" evidence="6">
    <location>
        <begin position="165"/>
        <end position="187"/>
    </location>
</feature>
<feature type="transmembrane region" description="Helical" evidence="6">
    <location>
        <begin position="207"/>
        <end position="226"/>
    </location>
</feature>